<keyword evidence="4 5" id="KW-0472">Membrane</keyword>
<keyword evidence="2 5" id="KW-0812">Transmembrane</keyword>
<feature type="transmembrane region" description="Helical" evidence="5">
    <location>
        <begin position="35"/>
        <end position="58"/>
    </location>
</feature>
<keyword evidence="3 5" id="KW-1133">Transmembrane helix</keyword>
<evidence type="ECO:0000259" key="6">
    <source>
        <dbReference type="Pfam" id="PF04893"/>
    </source>
</evidence>
<evidence type="ECO:0000313" key="7">
    <source>
        <dbReference type="EMBL" id="MBN2910563.1"/>
    </source>
</evidence>
<accession>A0ABS2WLZ9</accession>
<dbReference type="InterPro" id="IPR006977">
    <property type="entry name" value="Yip1_dom"/>
</dbReference>
<dbReference type="Pfam" id="PF04893">
    <property type="entry name" value="Yip1"/>
    <property type="match status" value="1"/>
</dbReference>
<dbReference type="Proteomes" id="UP001177120">
    <property type="component" value="Unassembled WGS sequence"/>
</dbReference>
<evidence type="ECO:0000256" key="5">
    <source>
        <dbReference type="SAM" id="Phobius"/>
    </source>
</evidence>
<name>A0ABS2WLZ9_9BACL</name>
<comment type="subcellular location">
    <subcellularLocation>
        <location evidence="1">Membrane</location>
        <topology evidence="1">Multi-pass membrane protein</topology>
    </subcellularLocation>
</comment>
<evidence type="ECO:0000256" key="1">
    <source>
        <dbReference type="ARBA" id="ARBA00004141"/>
    </source>
</evidence>
<organism evidence="7 8">
    <name type="scientific">Polycladomyces zharkentensis</name>
    <dbReference type="NCBI Taxonomy" id="2807616"/>
    <lineage>
        <taxon>Bacteria</taxon>
        <taxon>Bacillati</taxon>
        <taxon>Bacillota</taxon>
        <taxon>Bacilli</taxon>
        <taxon>Bacillales</taxon>
        <taxon>Thermoactinomycetaceae</taxon>
        <taxon>Polycladomyces</taxon>
    </lineage>
</organism>
<feature type="transmembrane region" description="Helical" evidence="5">
    <location>
        <begin position="79"/>
        <end position="98"/>
    </location>
</feature>
<protein>
    <submittedName>
        <fullName evidence="7">YIP1 family protein</fullName>
    </submittedName>
</protein>
<evidence type="ECO:0000256" key="3">
    <source>
        <dbReference type="ARBA" id="ARBA00022989"/>
    </source>
</evidence>
<feature type="domain" description="Yip1" evidence="6">
    <location>
        <begin position="7"/>
        <end position="176"/>
    </location>
</feature>
<evidence type="ECO:0000313" key="8">
    <source>
        <dbReference type="Proteomes" id="UP001177120"/>
    </source>
</evidence>
<evidence type="ECO:0000256" key="4">
    <source>
        <dbReference type="ARBA" id="ARBA00023136"/>
    </source>
</evidence>
<feature type="transmembrane region" description="Helical" evidence="5">
    <location>
        <begin position="118"/>
        <end position="143"/>
    </location>
</feature>
<evidence type="ECO:0000256" key="2">
    <source>
        <dbReference type="ARBA" id="ARBA00022692"/>
    </source>
</evidence>
<gene>
    <name evidence="7" type="ORF">JQC72_13735</name>
</gene>
<reference evidence="7" key="1">
    <citation type="journal article" date="2024" name="Int. J. Syst. Evol. Microbiol.">
        <title>Polycladomyces zharkentensis sp. nov., a novel thermophilic cellulose- and starch-degrading member of the Bacillota from a geothermal aquifer in Kazakhstan.</title>
        <authorList>
            <person name="Mashzhan A."/>
            <person name="Kistaubayeva A."/>
            <person name="Javier-Lopez R."/>
            <person name="Bissenova U."/>
            <person name="Bissenbay A."/>
            <person name="Birkeland N.K."/>
        </authorList>
    </citation>
    <scope>NUCLEOTIDE SEQUENCE</scope>
    <source>
        <strain evidence="7">ZKZ2T</strain>
    </source>
</reference>
<proteinExistence type="predicted"/>
<sequence length="179" mass="20086">MEEPSSKRLWLLVILAGICMNLDRAANTNAGDKYSLSSIVLGSLILGLILGIIGWLVFSGLTYWAARWYGGHASWKETRLAYAWGTIPYSVKLIFWVPQLLIFGKEMFTEWTPSVNESVLFATLMFIFAVIEIVLTIWSFVFLSQCIAEVNGFSAWKGLASVITIPLILFVLLLFILLL</sequence>
<dbReference type="EMBL" id="JAFHAP010000013">
    <property type="protein sequence ID" value="MBN2910563.1"/>
    <property type="molecule type" value="Genomic_DNA"/>
</dbReference>
<feature type="transmembrane region" description="Helical" evidence="5">
    <location>
        <begin position="155"/>
        <end position="178"/>
    </location>
</feature>
<comment type="caution">
    <text evidence="7">The sequence shown here is derived from an EMBL/GenBank/DDBJ whole genome shotgun (WGS) entry which is preliminary data.</text>
</comment>
<keyword evidence="8" id="KW-1185">Reference proteome</keyword>